<sequence length="454" mass="51431">MEIRRSGNFGIIDTGSDKGLISFSIGGRGKGWEPSSIQLNRRGAFFSRKISVNGTFIVPMGDNNDMPGEVMRLLDKFYAGEGIMGKIAGLQWGEGPRLYEDAIDEENNRFYRRWKLDPEITADLESWDYTTVLHRSLVDLTHMQGFFIKFVRNRAPRVGNPGRLVRLEHIPYQKARLVYPPDGEDEPQEVLVGDFPYPDPAYTYRYPVFDPAHPFKYPVSVKYYNIYSFCKDFMSTPRFLGALDWLELAGGLAAILIAYNENASAISLHIESPQSYWDRAEARIKQVCERTGEKYTAQMLEDFKDEAMEKFASNITGRQNAGKYMHTTKFWNPEANNFEGWTVEPLDKKIKDYVDAQIKISNKADAAATSGFGLDPVLSNLIIENKLSSGSEKLYSLKVYNASETAIPDMILCKPLQQYINANFPGTATKVGLYRTIVEAEQNVSPSNRMKENA</sequence>
<dbReference type="Proteomes" id="UP000095541">
    <property type="component" value="Unassembled WGS sequence"/>
</dbReference>
<name>A0A174R8X4_BACT4</name>
<protein>
    <recommendedName>
        <fullName evidence="3">Phage portal protein</fullName>
    </recommendedName>
</protein>
<organism evidence="1 2">
    <name type="scientific">Bacteroides thetaiotaomicron</name>
    <dbReference type="NCBI Taxonomy" id="818"/>
    <lineage>
        <taxon>Bacteria</taxon>
        <taxon>Pseudomonadati</taxon>
        <taxon>Bacteroidota</taxon>
        <taxon>Bacteroidia</taxon>
        <taxon>Bacteroidales</taxon>
        <taxon>Bacteroidaceae</taxon>
        <taxon>Bacteroides</taxon>
    </lineage>
</organism>
<evidence type="ECO:0000313" key="2">
    <source>
        <dbReference type="Proteomes" id="UP000095541"/>
    </source>
</evidence>
<dbReference type="RefSeq" id="WP_055218045.1">
    <property type="nucleotide sequence ID" value="NZ_CZBI01000002.1"/>
</dbReference>
<evidence type="ECO:0008006" key="3">
    <source>
        <dbReference type="Google" id="ProtNLM"/>
    </source>
</evidence>
<proteinExistence type="predicted"/>
<evidence type="ECO:0000313" key="1">
    <source>
        <dbReference type="EMBL" id="CUP80601.1"/>
    </source>
</evidence>
<dbReference type="AlphaFoldDB" id="A0A174R8X4"/>
<gene>
    <name evidence="1" type="ORF">ERS852557_01742</name>
</gene>
<reference evidence="1 2" key="1">
    <citation type="submission" date="2015-09" db="EMBL/GenBank/DDBJ databases">
        <authorList>
            <consortium name="Pathogen Informatics"/>
        </authorList>
    </citation>
    <scope>NUCLEOTIDE SEQUENCE [LARGE SCALE GENOMIC DNA]</scope>
    <source>
        <strain evidence="1 2">2789STDY5834945</strain>
    </source>
</reference>
<accession>A0A174R8X4</accession>
<dbReference type="EMBL" id="CZBI01000002">
    <property type="protein sequence ID" value="CUP80601.1"/>
    <property type="molecule type" value="Genomic_DNA"/>
</dbReference>